<feature type="compositionally biased region" description="Low complexity" evidence="2">
    <location>
        <begin position="108"/>
        <end position="121"/>
    </location>
</feature>
<feature type="compositionally biased region" description="Pro residues" evidence="2">
    <location>
        <begin position="155"/>
        <end position="179"/>
    </location>
</feature>
<dbReference type="CDD" id="cd00060">
    <property type="entry name" value="FHA"/>
    <property type="match status" value="1"/>
</dbReference>
<dbReference type="SUPFAM" id="SSF49879">
    <property type="entry name" value="SMAD/FHA domain"/>
    <property type="match status" value="1"/>
</dbReference>
<evidence type="ECO:0000313" key="5">
    <source>
        <dbReference type="Proteomes" id="UP000034883"/>
    </source>
</evidence>
<keyword evidence="4" id="KW-0378">Hydrolase</keyword>
<proteinExistence type="inferred from homology"/>
<organism evidence="4 5">
    <name type="scientific">Sandaracinus amylolyticus</name>
    <dbReference type="NCBI Taxonomy" id="927083"/>
    <lineage>
        <taxon>Bacteria</taxon>
        <taxon>Pseudomonadati</taxon>
        <taxon>Myxococcota</taxon>
        <taxon>Polyangia</taxon>
        <taxon>Polyangiales</taxon>
        <taxon>Sandaracinaceae</taxon>
        <taxon>Sandaracinus</taxon>
    </lineage>
</organism>
<dbReference type="CDD" id="cd01130">
    <property type="entry name" value="VirB11-like_ATPase"/>
    <property type="match status" value="1"/>
</dbReference>
<dbReference type="Proteomes" id="UP000034883">
    <property type="component" value="Chromosome"/>
</dbReference>
<dbReference type="PANTHER" id="PTHR30486:SF15">
    <property type="entry name" value="TYPE II_IV SECRETION SYSTEM ATPASE"/>
    <property type="match status" value="1"/>
</dbReference>
<dbReference type="InterPro" id="IPR027417">
    <property type="entry name" value="P-loop_NTPase"/>
</dbReference>
<dbReference type="InterPro" id="IPR001482">
    <property type="entry name" value="T2SS/T4SS_dom"/>
</dbReference>
<dbReference type="SUPFAM" id="SSF52540">
    <property type="entry name" value="P-loop containing nucleoside triphosphate hydrolases"/>
    <property type="match status" value="1"/>
</dbReference>
<evidence type="ECO:0000256" key="2">
    <source>
        <dbReference type="SAM" id="MobiDB-lite"/>
    </source>
</evidence>
<dbReference type="OrthoDB" id="9810761at2"/>
<reference evidence="4 5" key="1">
    <citation type="submission" date="2015-03" db="EMBL/GenBank/DDBJ databases">
        <title>Genome assembly of Sandaracinus amylolyticus DSM 53668.</title>
        <authorList>
            <person name="Sharma G."/>
            <person name="Subramanian S."/>
        </authorList>
    </citation>
    <scope>NUCLEOTIDE SEQUENCE [LARGE SCALE GENOMIC DNA]</scope>
    <source>
        <strain evidence="4 5">DSM 53668</strain>
    </source>
</reference>
<dbReference type="STRING" id="927083.DB32_008811"/>
<comment type="similarity">
    <text evidence="1">Belongs to the GSP E family.</text>
</comment>
<dbReference type="PROSITE" id="PS50006">
    <property type="entry name" value="FHA_DOMAIN"/>
    <property type="match status" value="1"/>
</dbReference>
<dbReference type="InterPro" id="IPR050921">
    <property type="entry name" value="T4SS_GSP_E_ATPase"/>
</dbReference>
<dbReference type="SMART" id="SM00240">
    <property type="entry name" value="FHA"/>
    <property type="match status" value="1"/>
</dbReference>
<dbReference type="Gene3D" id="2.60.200.20">
    <property type="match status" value="1"/>
</dbReference>
<name>A0A0F6WAL1_9BACT</name>
<dbReference type="EMBL" id="CP011125">
    <property type="protein sequence ID" value="AKF11662.1"/>
    <property type="molecule type" value="Genomic_DNA"/>
</dbReference>
<sequence length="615" mass="66789">MNLGIELADGTVETLTVDVHGPVSIGRDPSCHVVLPSPDVSRRHLMIQPSHQGAFLITDNSANGTMVGDQRVRGTTVQVPGNLPMRVGPYVIRVIDPYSPGYQQPRGMPAQPGAYGQQPAAPAYPPPSQAAMPAMQMPQPAQPPQQAYAQQQPYAAPPPPPPQQYAPQAPPPPPAPPQAAPEKKEASPYDQSGTSMVSVELRKRIHKLLLENLDLASLDRNKMDDRVMRPKVRTALRRIIGDLAKDLPQQTDTAALIDEITDEALGLGPLERLIADEAVSEIMVVDPTTIYVERKGKISLTALRFTDDEAVRAVIERIVTPLGRRIDESTPLVDARLKDGSRVNAVIRPLAIKGSCITIRKFAKTPLLLKDLIKFGAMTDQMGRFLTRCVKARKNIVISGGTGSGKTTLLNVLSAAIPEDERIVTIEDAAELQMKQPHVVSLETRPANMEGRGEYSIRDLVKNALRMRPDRIIVGECRSGEALDMLQAMNTGHEGSMTTTHANTPKEAVARLETLALMSGLDLPARAIREQIASAVHVVIQQSRLSDGSRKVTSITEIVGIDEHGEVETHEIFGFYRTGTGPAGKVIGEFRASGYLPSFLQDFITQGLVADGDYL</sequence>
<gene>
    <name evidence="4" type="ORF">DB32_008811</name>
</gene>
<protein>
    <submittedName>
        <fullName evidence="4">Type II/IV secretion system ATP hydrolase TadA/VirB11/CpaF, TadA subfamily</fullName>
    </submittedName>
</protein>
<dbReference type="KEGG" id="samy:DB32_008811"/>
<keyword evidence="5" id="KW-1185">Reference proteome</keyword>
<dbReference type="GO" id="GO:0016887">
    <property type="term" value="F:ATP hydrolysis activity"/>
    <property type="evidence" value="ECO:0007669"/>
    <property type="project" value="InterPro"/>
</dbReference>
<dbReference type="Pfam" id="PF00498">
    <property type="entry name" value="FHA"/>
    <property type="match status" value="1"/>
</dbReference>
<feature type="compositionally biased region" description="Low complexity" evidence="2">
    <location>
        <begin position="129"/>
        <end position="154"/>
    </location>
</feature>
<evidence type="ECO:0000259" key="3">
    <source>
        <dbReference type="PROSITE" id="PS50006"/>
    </source>
</evidence>
<dbReference type="InterPro" id="IPR000253">
    <property type="entry name" value="FHA_dom"/>
</dbReference>
<dbReference type="Gene3D" id="3.30.450.380">
    <property type="match status" value="1"/>
</dbReference>
<dbReference type="Gene3D" id="3.40.50.300">
    <property type="entry name" value="P-loop containing nucleotide triphosphate hydrolases"/>
    <property type="match status" value="1"/>
</dbReference>
<dbReference type="InterPro" id="IPR008984">
    <property type="entry name" value="SMAD_FHA_dom_sf"/>
</dbReference>
<dbReference type="PANTHER" id="PTHR30486">
    <property type="entry name" value="TWITCHING MOTILITY PROTEIN PILT"/>
    <property type="match status" value="1"/>
</dbReference>
<feature type="domain" description="FHA" evidence="3">
    <location>
        <begin position="23"/>
        <end position="72"/>
    </location>
</feature>
<feature type="region of interest" description="Disordered" evidence="2">
    <location>
        <begin position="102"/>
        <end position="195"/>
    </location>
</feature>
<dbReference type="AlphaFoldDB" id="A0A0F6WAL1"/>
<evidence type="ECO:0000313" key="4">
    <source>
        <dbReference type="EMBL" id="AKF11662.1"/>
    </source>
</evidence>
<dbReference type="Pfam" id="PF00437">
    <property type="entry name" value="T2SSE"/>
    <property type="match status" value="1"/>
</dbReference>
<accession>A0A0F6WAL1</accession>
<evidence type="ECO:0000256" key="1">
    <source>
        <dbReference type="ARBA" id="ARBA00006611"/>
    </source>
</evidence>